<gene>
    <name evidence="9" type="ORF">EH32_06440</name>
</gene>
<sequence length="279" mass="30617">MDVKTQTVPEAPAQAEESREKDESWFGFARFLVLVLLAVVAFRTLVFSPFSIPSESMLPRLVNGDYLLAAKWPYGWSRHSLPFDAPLMEGRVLASMPERGDIVIFKHPLDSSDYIKRVIGLPGDTVGVIGGQIVLNGELVPRAALADFEIAVSPNTTCAWGGNRIIRADGSAVCAYTRFRETLPGGRQYEVLDFGLTGADSMLPVTVPGGHMFVMGDNRDNSRDSRFPASVGDAVGLVPLENLVGEASVIMWSTDGSAEWLKPWTWFTAARWDRIGKRL</sequence>
<evidence type="ECO:0000256" key="2">
    <source>
        <dbReference type="ARBA" id="ARBA00009370"/>
    </source>
</evidence>
<name>A0A074N1C7_9SPHN</name>
<feature type="domain" description="Peptidase S26" evidence="8">
    <location>
        <begin position="28"/>
        <end position="252"/>
    </location>
</feature>
<evidence type="ECO:0000256" key="4">
    <source>
        <dbReference type="ARBA" id="ARBA00019232"/>
    </source>
</evidence>
<keyword evidence="7" id="KW-1133">Transmembrane helix</keyword>
<evidence type="ECO:0000259" key="8">
    <source>
        <dbReference type="Pfam" id="PF10502"/>
    </source>
</evidence>
<protein>
    <recommendedName>
        <fullName evidence="4 7">Signal peptidase I</fullName>
        <ecNumber evidence="3 7">3.4.21.89</ecNumber>
    </recommendedName>
</protein>
<dbReference type="GO" id="GO:0006465">
    <property type="term" value="P:signal peptide processing"/>
    <property type="evidence" value="ECO:0007669"/>
    <property type="project" value="InterPro"/>
</dbReference>
<dbReference type="GO" id="GO:0004252">
    <property type="term" value="F:serine-type endopeptidase activity"/>
    <property type="evidence" value="ECO:0007669"/>
    <property type="project" value="InterPro"/>
</dbReference>
<keyword evidence="10" id="KW-1185">Reference proteome</keyword>
<dbReference type="PANTHER" id="PTHR43390:SF1">
    <property type="entry name" value="CHLOROPLAST PROCESSING PEPTIDASE"/>
    <property type="match status" value="1"/>
</dbReference>
<feature type="transmembrane region" description="Helical" evidence="7">
    <location>
        <begin position="28"/>
        <end position="50"/>
    </location>
</feature>
<keyword evidence="7" id="KW-0472">Membrane</keyword>
<feature type="active site" evidence="6">
    <location>
        <position position="116"/>
    </location>
</feature>
<dbReference type="KEGG" id="elq:Ga0102493_112770"/>
<keyword evidence="5 7" id="KW-0378">Hydrolase</keyword>
<dbReference type="Pfam" id="PF10502">
    <property type="entry name" value="Peptidase_S26"/>
    <property type="match status" value="1"/>
</dbReference>
<organism evidence="9 10">
    <name type="scientific">Erythrobacter litoralis</name>
    <dbReference type="NCBI Taxonomy" id="39960"/>
    <lineage>
        <taxon>Bacteria</taxon>
        <taxon>Pseudomonadati</taxon>
        <taxon>Pseudomonadota</taxon>
        <taxon>Alphaproteobacteria</taxon>
        <taxon>Sphingomonadales</taxon>
        <taxon>Erythrobacteraceae</taxon>
        <taxon>Erythrobacter/Porphyrobacter group</taxon>
        <taxon>Erythrobacter</taxon>
    </lineage>
</organism>
<dbReference type="InterPro" id="IPR036286">
    <property type="entry name" value="LexA/Signal_pep-like_sf"/>
</dbReference>
<dbReference type="SUPFAM" id="SSF51306">
    <property type="entry name" value="LexA/Signal peptidase"/>
    <property type="match status" value="1"/>
</dbReference>
<dbReference type="Gene3D" id="2.10.109.10">
    <property type="entry name" value="Umud Fragment, subunit A"/>
    <property type="match status" value="1"/>
</dbReference>
<dbReference type="PROSITE" id="PS00761">
    <property type="entry name" value="SPASE_I_3"/>
    <property type="match status" value="1"/>
</dbReference>
<proteinExistence type="inferred from homology"/>
<dbReference type="InterPro" id="IPR000223">
    <property type="entry name" value="Pept_S26A_signal_pept_1"/>
</dbReference>
<feature type="active site" evidence="6">
    <location>
        <position position="56"/>
    </location>
</feature>
<dbReference type="PRINTS" id="PR00727">
    <property type="entry name" value="LEADERPTASE"/>
</dbReference>
<evidence type="ECO:0000256" key="5">
    <source>
        <dbReference type="ARBA" id="ARBA00022801"/>
    </source>
</evidence>
<dbReference type="CDD" id="cd06530">
    <property type="entry name" value="S26_SPase_I"/>
    <property type="match status" value="1"/>
</dbReference>
<comment type="catalytic activity">
    <reaction evidence="1 7">
        <text>Cleavage of hydrophobic, N-terminal signal or leader sequences from secreted and periplasmic proteins.</text>
        <dbReference type="EC" id="3.4.21.89"/>
    </reaction>
</comment>
<dbReference type="PROSITE" id="PS00760">
    <property type="entry name" value="SPASE_I_2"/>
    <property type="match status" value="1"/>
</dbReference>
<dbReference type="GO" id="GO:0009003">
    <property type="term" value="F:signal peptidase activity"/>
    <property type="evidence" value="ECO:0007669"/>
    <property type="project" value="UniProtKB-EC"/>
</dbReference>
<dbReference type="OrthoDB" id="9815782at2"/>
<accession>A0A074N1C7</accession>
<dbReference type="GO" id="GO:0016020">
    <property type="term" value="C:membrane"/>
    <property type="evidence" value="ECO:0007669"/>
    <property type="project" value="UniProtKB-SubCell"/>
</dbReference>
<dbReference type="RefSeq" id="WP_034901052.1">
    <property type="nucleotide sequence ID" value="NZ_CP017057.1"/>
</dbReference>
<reference evidence="9 10" key="1">
    <citation type="submission" date="2014-04" db="EMBL/GenBank/DDBJ databases">
        <title>A comprehensive comparison of genomes of Erythrobacter spp. Strains.</title>
        <authorList>
            <person name="Zheng Q."/>
        </authorList>
    </citation>
    <scope>NUCLEOTIDE SEQUENCE [LARGE SCALE GENOMIC DNA]</scope>
    <source>
        <strain evidence="9 10">DSM 8509</strain>
    </source>
</reference>
<dbReference type="InterPro" id="IPR019757">
    <property type="entry name" value="Pept_S26A_signal_pept_1_Lys-AS"/>
</dbReference>
<evidence type="ECO:0000256" key="3">
    <source>
        <dbReference type="ARBA" id="ARBA00013208"/>
    </source>
</evidence>
<evidence type="ECO:0000256" key="7">
    <source>
        <dbReference type="RuleBase" id="RU362042"/>
    </source>
</evidence>
<dbReference type="EMBL" id="JMIX01000003">
    <property type="protein sequence ID" value="KEO98740.1"/>
    <property type="molecule type" value="Genomic_DNA"/>
</dbReference>
<comment type="subcellular location">
    <subcellularLocation>
        <location evidence="7">Membrane</location>
        <topology evidence="7">Single-pass type II membrane protein</topology>
    </subcellularLocation>
</comment>
<evidence type="ECO:0000256" key="6">
    <source>
        <dbReference type="PIRSR" id="PIRSR600223-1"/>
    </source>
</evidence>
<evidence type="ECO:0000313" key="10">
    <source>
        <dbReference type="Proteomes" id="UP000027866"/>
    </source>
</evidence>
<dbReference type="InterPro" id="IPR019533">
    <property type="entry name" value="Peptidase_S26"/>
</dbReference>
<dbReference type="InterPro" id="IPR019758">
    <property type="entry name" value="Pept_S26A_signal_pept_1_CS"/>
</dbReference>
<evidence type="ECO:0000313" key="9">
    <source>
        <dbReference type="EMBL" id="KEO98740.1"/>
    </source>
</evidence>
<keyword evidence="7" id="KW-0645">Protease</keyword>
<dbReference type="NCBIfam" id="TIGR02227">
    <property type="entry name" value="sigpep_I_bact"/>
    <property type="match status" value="1"/>
</dbReference>
<evidence type="ECO:0000256" key="1">
    <source>
        <dbReference type="ARBA" id="ARBA00000677"/>
    </source>
</evidence>
<dbReference type="PATRIC" id="fig|39960.10.peg.1866"/>
<comment type="similarity">
    <text evidence="2 7">Belongs to the peptidase S26 family.</text>
</comment>
<dbReference type="PANTHER" id="PTHR43390">
    <property type="entry name" value="SIGNAL PEPTIDASE I"/>
    <property type="match status" value="1"/>
</dbReference>
<dbReference type="Proteomes" id="UP000027866">
    <property type="component" value="Unassembled WGS sequence"/>
</dbReference>
<dbReference type="AlphaFoldDB" id="A0A074N1C7"/>
<comment type="caution">
    <text evidence="9">The sequence shown here is derived from an EMBL/GenBank/DDBJ whole genome shotgun (WGS) entry which is preliminary data.</text>
</comment>
<dbReference type="EC" id="3.4.21.89" evidence="3 7"/>
<keyword evidence="7" id="KW-0812">Transmembrane</keyword>